<accession>A0A168HL27</accession>
<dbReference type="Proteomes" id="UP000077051">
    <property type="component" value="Unassembled WGS sequence"/>
</dbReference>
<feature type="compositionally biased region" description="Low complexity" evidence="1">
    <location>
        <begin position="134"/>
        <end position="146"/>
    </location>
</feature>
<feature type="region of interest" description="Disordered" evidence="1">
    <location>
        <begin position="113"/>
        <end position="265"/>
    </location>
</feature>
<feature type="compositionally biased region" description="Basic and acidic residues" evidence="1">
    <location>
        <begin position="147"/>
        <end position="157"/>
    </location>
</feature>
<feature type="region of interest" description="Disordered" evidence="1">
    <location>
        <begin position="284"/>
        <end position="341"/>
    </location>
</feature>
<dbReference type="VEuPathDB" id="FungiDB:MUCCIDRAFT_115161"/>
<comment type="caution">
    <text evidence="2">The sequence shown here is derived from an EMBL/GenBank/DDBJ whole genome shotgun (WGS) entry which is preliminary data.</text>
</comment>
<feature type="compositionally biased region" description="Polar residues" evidence="1">
    <location>
        <begin position="81"/>
        <end position="92"/>
    </location>
</feature>
<sequence>MSAFNNTSNNNTTLNQPGLDGRIQPPVGELNENHGIAATGLNEPHTHATVPTTQGTTAERHSDNLNFSGPPIAGNKVDQAGSHNPSATNRTAGTGIPPVNTAEHARHNAAEEALSGHHAHHDTHHNVGTGIGAAGTASAAAGAGHAAADKLSGDHHHNTTGTGLTGSHHNTTGTGLTGDHHNTTGTGLTGSHHNTTGTGLTGDHHNTTGTGLTGSHHNTTGTGITGDHHNTTGTGLTGDHHHKDHNLTGASAVKGDHGASHHGQNAHAKLDDNAARVGHDATHTGAGATAAGATGAATGATRHAGEPQHDGLLPNKHKDHHATSGNHPTTSDGVEGKASAGDKIKGNLEKIAGKITGNEAKVIAGENKAAGRT</sequence>
<feature type="compositionally biased region" description="Low complexity" evidence="1">
    <location>
        <begin position="183"/>
        <end position="198"/>
    </location>
</feature>
<protein>
    <recommendedName>
        <fullName evidence="4">CsbD-like domain-containing protein</fullName>
    </recommendedName>
</protein>
<dbReference type="STRING" id="747725.A0A168HL27"/>
<keyword evidence="3" id="KW-1185">Reference proteome</keyword>
<feature type="compositionally biased region" description="Low complexity" evidence="1">
    <location>
        <begin position="159"/>
        <end position="174"/>
    </location>
</feature>
<evidence type="ECO:0000313" key="2">
    <source>
        <dbReference type="EMBL" id="OAC98914.1"/>
    </source>
</evidence>
<evidence type="ECO:0000313" key="3">
    <source>
        <dbReference type="Proteomes" id="UP000077051"/>
    </source>
</evidence>
<name>A0A168HL27_MUCCL</name>
<feature type="compositionally biased region" description="Low complexity" evidence="1">
    <location>
        <begin position="207"/>
        <end position="222"/>
    </location>
</feature>
<feature type="compositionally biased region" description="Low complexity" evidence="1">
    <location>
        <begin position="1"/>
        <end position="15"/>
    </location>
</feature>
<reference evidence="2 3" key="1">
    <citation type="submission" date="2015-06" db="EMBL/GenBank/DDBJ databases">
        <title>Expansion of signal transduction pathways in fungi by whole-genome duplication.</title>
        <authorList>
            <consortium name="DOE Joint Genome Institute"/>
            <person name="Corrochano L.M."/>
            <person name="Kuo A."/>
            <person name="Marcet-Houben M."/>
            <person name="Polaino S."/>
            <person name="Salamov A."/>
            <person name="Villalobos J.M."/>
            <person name="Alvarez M.I."/>
            <person name="Avalos J."/>
            <person name="Benito E.P."/>
            <person name="Benoit I."/>
            <person name="Burger G."/>
            <person name="Camino L.P."/>
            <person name="Canovas D."/>
            <person name="Cerda-Olmedo E."/>
            <person name="Cheng J.-F."/>
            <person name="Dominguez A."/>
            <person name="Elias M."/>
            <person name="Eslava A.P."/>
            <person name="Glaser F."/>
            <person name="Grimwood J."/>
            <person name="Gutierrez G."/>
            <person name="Heitman J."/>
            <person name="Henrissat B."/>
            <person name="Iturriaga E.A."/>
            <person name="Lang B.F."/>
            <person name="Lavin J.L."/>
            <person name="Lee S."/>
            <person name="Li W."/>
            <person name="Lindquist E."/>
            <person name="Lopez-Garcia S."/>
            <person name="Luque E.M."/>
            <person name="Marcos A.T."/>
            <person name="Martin J."/>
            <person name="Mccluskey K."/>
            <person name="Medina H.R."/>
            <person name="Miralles-Duran A."/>
            <person name="Miyazaki A."/>
            <person name="Munoz-Torres E."/>
            <person name="Oguiza J.A."/>
            <person name="Ohm R."/>
            <person name="Olmedo M."/>
            <person name="Orejas M."/>
            <person name="Ortiz-Castellanos L."/>
            <person name="Pisabarro A.G."/>
            <person name="Rodriguez-Romero J."/>
            <person name="Ruiz-Herrera J."/>
            <person name="Ruiz-Vazquez R."/>
            <person name="Sanz C."/>
            <person name="Schackwitz W."/>
            <person name="Schmutz J."/>
            <person name="Shahriari M."/>
            <person name="Shelest E."/>
            <person name="Silva-Franco F."/>
            <person name="Soanes D."/>
            <person name="Syed K."/>
            <person name="Tagua V.G."/>
            <person name="Talbot N.J."/>
            <person name="Thon M."/>
            <person name="De Vries R.P."/>
            <person name="Wiebenga A."/>
            <person name="Yadav J.S."/>
            <person name="Braun E.L."/>
            <person name="Baker S."/>
            <person name="Garre V."/>
            <person name="Horwitz B."/>
            <person name="Torres-Martinez S."/>
            <person name="Idnurm A."/>
            <person name="Herrera-Estrella A."/>
            <person name="Gabaldon T."/>
            <person name="Grigoriev I.V."/>
        </authorList>
    </citation>
    <scope>NUCLEOTIDE SEQUENCE [LARGE SCALE GENOMIC DNA]</scope>
    <source>
        <strain evidence="2 3">CBS 277.49</strain>
    </source>
</reference>
<feature type="compositionally biased region" description="Polar residues" evidence="1">
    <location>
        <begin position="323"/>
        <end position="332"/>
    </location>
</feature>
<feature type="region of interest" description="Disordered" evidence="1">
    <location>
        <begin position="1"/>
        <end position="25"/>
    </location>
</feature>
<dbReference type="EMBL" id="AMYB01000009">
    <property type="protein sequence ID" value="OAC98914.1"/>
    <property type="molecule type" value="Genomic_DNA"/>
</dbReference>
<proteinExistence type="predicted"/>
<dbReference type="OrthoDB" id="3170343at2759"/>
<feature type="region of interest" description="Disordered" evidence="1">
    <location>
        <begin position="38"/>
        <end position="100"/>
    </location>
</feature>
<evidence type="ECO:0000256" key="1">
    <source>
        <dbReference type="SAM" id="MobiDB-lite"/>
    </source>
</evidence>
<organism evidence="2 3">
    <name type="scientific">Mucor lusitanicus CBS 277.49</name>
    <dbReference type="NCBI Taxonomy" id="747725"/>
    <lineage>
        <taxon>Eukaryota</taxon>
        <taxon>Fungi</taxon>
        <taxon>Fungi incertae sedis</taxon>
        <taxon>Mucoromycota</taxon>
        <taxon>Mucoromycotina</taxon>
        <taxon>Mucoromycetes</taxon>
        <taxon>Mucorales</taxon>
        <taxon>Mucorineae</taxon>
        <taxon>Mucoraceae</taxon>
        <taxon>Mucor</taxon>
    </lineage>
</organism>
<dbReference type="AlphaFoldDB" id="A0A168HL27"/>
<gene>
    <name evidence="2" type="ORF">MUCCIDRAFT_115161</name>
</gene>
<feature type="compositionally biased region" description="Low complexity" evidence="1">
    <location>
        <begin position="284"/>
        <end position="302"/>
    </location>
</feature>
<evidence type="ECO:0008006" key="4">
    <source>
        <dbReference type="Google" id="ProtNLM"/>
    </source>
</evidence>